<comment type="catalytic activity">
    <reaction evidence="2">
        <text>oxidized coenzyme F420-(gamma-L-Glu)(n) + a quinol + H(+) = reduced coenzyme F420-(gamma-L-Glu)(n) + a quinone</text>
        <dbReference type="Rhea" id="RHEA:39663"/>
        <dbReference type="Rhea" id="RHEA-COMP:12939"/>
        <dbReference type="Rhea" id="RHEA-COMP:14378"/>
        <dbReference type="ChEBI" id="CHEBI:15378"/>
        <dbReference type="ChEBI" id="CHEBI:24646"/>
        <dbReference type="ChEBI" id="CHEBI:132124"/>
        <dbReference type="ChEBI" id="CHEBI:133980"/>
        <dbReference type="ChEBI" id="CHEBI:139511"/>
    </reaction>
</comment>
<evidence type="ECO:0000256" key="1">
    <source>
        <dbReference type="ARBA" id="ARBA00008710"/>
    </source>
</evidence>
<comment type="caution">
    <text evidence="3">The sequence shown here is derived from an EMBL/GenBank/DDBJ whole genome shotgun (WGS) entry which is preliminary data.</text>
</comment>
<dbReference type="PANTHER" id="PTHR39428:SF1">
    <property type="entry name" value="F420H(2)-DEPENDENT QUINONE REDUCTASE RV1261C"/>
    <property type="match status" value="1"/>
</dbReference>
<evidence type="ECO:0000313" key="4">
    <source>
        <dbReference type="Proteomes" id="UP000237104"/>
    </source>
</evidence>
<gene>
    <name evidence="3" type="ORF">C3B59_07665</name>
</gene>
<comment type="similarity">
    <text evidence="1">Belongs to the F420H(2)-dependent quinone reductase family.</text>
</comment>
<dbReference type="Proteomes" id="UP000237104">
    <property type="component" value="Unassembled WGS sequence"/>
</dbReference>
<dbReference type="GO" id="GO:0070967">
    <property type="term" value="F:coenzyme F420 binding"/>
    <property type="evidence" value="ECO:0007669"/>
    <property type="project" value="TreeGrafter"/>
</dbReference>
<dbReference type="GO" id="GO:0005886">
    <property type="term" value="C:plasma membrane"/>
    <property type="evidence" value="ECO:0007669"/>
    <property type="project" value="TreeGrafter"/>
</dbReference>
<sequence length="165" mass="18825">MTTPRHGSETGERTPWLPPRWFVVLAWKVHRALFRLTGGRRGLWRARPERWGALRLTTTGRRSGQERSVIVGYLEDGPNLVTLAMNGWGEAEPAWWLNLQAQPRCEVQLADGPRHVVAHAATGEERSRLWDRWRTLDKDLDGLARRRPTETAVVVLEPAPASREP</sequence>
<evidence type="ECO:0000313" key="3">
    <source>
        <dbReference type="EMBL" id="POH66305.1"/>
    </source>
</evidence>
<evidence type="ECO:0000256" key="2">
    <source>
        <dbReference type="ARBA" id="ARBA00049106"/>
    </source>
</evidence>
<dbReference type="Gene3D" id="2.30.110.10">
    <property type="entry name" value="Electron Transport, Fmn-binding Protein, Chain A"/>
    <property type="match status" value="1"/>
</dbReference>
<organism evidence="3 4">
    <name type="scientific">Cryobacterium zongtaii</name>
    <dbReference type="NCBI Taxonomy" id="1259217"/>
    <lineage>
        <taxon>Bacteria</taxon>
        <taxon>Bacillati</taxon>
        <taxon>Actinomycetota</taxon>
        <taxon>Actinomycetes</taxon>
        <taxon>Micrococcales</taxon>
        <taxon>Microbacteriaceae</taxon>
        <taxon>Cryobacterium</taxon>
    </lineage>
</organism>
<dbReference type="PANTHER" id="PTHR39428">
    <property type="entry name" value="F420H(2)-DEPENDENT QUINONE REDUCTASE RV1261C"/>
    <property type="match status" value="1"/>
</dbReference>
<dbReference type="EMBL" id="PPXF01000037">
    <property type="protein sequence ID" value="POH66305.1"/>
    <property type="molecule type" value="Genomic_DNA"/>
</dbReference>
<proteinExistence type="inferred from homology"/>
<name>A0A2S3ZG07_9MICO</name>
<protein>
    <submittedName>
        <fullName evidence="3">Nitroreductase family deazaflavin-dependent oxidoreductase</fullName>
    </submittedName>
</protein>
<dbReference type="RefSeq" id="WP_103430768.1">
    <property type="nucleotide sequence ID" value="NZ_PPXF01000037.1"/>
</dbReference>
<dbReference type="InterPro" id="IPR004378">
    <property type="entry name" value="F420H2_quin_Rdtase"/>
</dbReference>
<dbReference type="AlphaFoldDB" id="A0A2S3ZG07"/>
<dbReference type="NCBIfam" id="TIGR00026">
    <property type="entry name" value="hi_GC_TIGR00026"/>
    <property type="match status" value="1"/>
</dbReference>
<dbReference type="GO" id="GO:0016491">
    <property type="term" value="F:oxidoreductase activity"/>
    <property type="evidence" value="ECO:0007669"/>
    <property type="project" value="InterPro"/>
</dbReference>
<dbReference type="InterPro" id="IPR012349">
    <property type="entry name" value="Split_barrel_FMN-bd"/>
</dbReference>
<dbReference type="OrthoDB" id="8225825at2"/>
<dbReference type="Pfam" id="PF04075">
    <property type="entry name" value="F420H2_quin_red"/>
    <property type="match status" value="1"/>
</dbReference>
<reference evidence="3 4" key="1">
    <citation type="submission" date="2018-01" db="EMBL/GenBank/DDBJ databases">
        <title>Cryobacterium sp. nov., from glaciers in China.</title>
        <authorList>
            <person name="Liu Q."/>
            <person name="Xin Y.-H."/>
        </authorList>
    </citation>
    <scope>NUCLEOTIDE SEQUENCE [LARGE SCALE GENOMIC DNA]</scope>
    <source>
        <strain evidence="3 4">TMB1-8</strain>
    </source>
</reference>
<accession>A0A2S3ZG07</accession>